<proteinExistence type="predicted"/>
<dbReference type="STRING" id="354355.SAMN05660816_01667"/>
<name>A0A1V9END6_9BACT</name>
<feature type="transmembrane region" description="Helical" evidence="1">
    <location>
        <begin position="158"/>
        <end position="184"/>
    </location>
</feature>
<keyword evidence="1" id="KW-0472">Membrane</keyword>
<feature type="transmembrane region" description="Helical" evidence="1">
    <location>
        <begin position="118"/>
        <end position="138"/>
    </location>
</feature>
<keyword evidence="1" id="KW-1133">Transmembrane helix</keyword>
<dbReference type="EMBL" id="LVXG01000023">
    <property type="protein sequence ID" value="OQP47464.1"/>
    <property type="molecule type" value="Genomic_DNA"/>
</dbReference>
<gene>
    <name evidence="2" type="ORF">A4H97_08205</name>
</gene>
<dbReference type="AlphaFoldDB" id="A0A1V9END6"/>
<dbReference type="OrthoDB" id="677828at2"/>
<evidence type="ECO:0000256" key="1">
    <source>
        <dbReference type="SAM" id="Phobius"/>
    </source>
</evidence>
<organism evidence="2 3">
    <name type="scientific">Niastella yeongjuensis</name>
    <dbReference type="NCBI Taxonomy" id="354355"/>
    <lineage>
        <taxon>Bacteria</taxon>
        <taxon>Pseudomonadati</taxon>
        <taxon>Bacteroidota</taxon>
        <taxon>Chitinophagia</taxon>
        <taxon>Chitinophagales</taxon>
        <taxon>Chitinophagaceae</taxon>
        <taxon>Niastella</taxon>
    </lineage>
</organism>
<comment type="caution">
    <text evidence="2">The sequence shown here is derived from an EMBL/GenBank/DDBJ whole genome shotgun (WGS) entry which is preliminary data.</text>
</comment>
<dbReference type="Proteomes" id="UP000192610">
    <property type="component" value="Unassembled WGS sequence"/>
</dbReference>
<reference evidence="3" key="1">
    <citation type="submission" date="2016-04" db="EMBL/GenBank/DDBJ databases">
        <authorList>
            <person name="Chen L."/>
            <person name="Zhuang W."/>
            <person name="Wang G."/>
        </authorList>
    </citation>
    <scope>NUCLEOTIDE SEQUENCE [LARGE SCALE GENOMIC DNA]</scope>
    <source>
        <strain evidence="3">17621</strain>
    </source>
</reference>
<accession>A0A1V9END6</accession>
<protein>
    <submittedName>
        <fullName evidence="2">Uncharacterized protein</fullName>
    </submittedName>
</protein>
<evidence type="ECO:0000313" key="3">
    <source>
        <dbReference type="Proteomes" id="UP000192610"/>
    </source>
</evidence>
<sequence>MLNQVFSVSGNKIASFVADADSLKFSSSNFTSVDEFLASFGKKLSLATKVEIKYDSIKSIQKEDNDKTIAIKYKGIGGITSSCEFSFANESDYEVFFNYLEKERYFKRTAATMTPIKAVGNYLLGLLLTIGLTIFAYYQAVGIANGTLEDSGNRKTRAFNALVGLLGDKGVLAVGALIACYLIYKIWTRFKNPPNQTKFIAPNGY</sequence>
<keyword evidence="1" id="KW-0812">Transmembrane</keyword>
<evidence type="ECO:0000313" key="2">
    <source>
        <dbReference type="EMBL" id="OQP47464.1"/>
    </source>
</evidence>
<keyword evidence="3" id="KW-1185">Reference proteome</keyword>
<dbReference type="RefSeq" id="WP_081201698.1">
    <property type="nucleotide sequence ID" value="NZ_FOCZ01000002.1"/>
</dbReference>